<gene>
    <name evidence="3" type="ORF">SAMN05428953_104152</name>
</gene>
<dbReference type="AlphaFoldDB" id="A0A1G8QTF6"/>
<feature type="signal peptide" evidence="2">
    <location>
        <begin position="1"/>
        <end position="23"/>
    </location>
</feature>
<reference evidence="4" key="1">
    <citation type="submission" date="2016-10" db="EMBL/GenBank/DDBJ databases">
        <authorList>
            <person name="Varghese N."/>
            <person name="Submissions S."/>
        </authorList>
    </citation>
    <scope>NUCLEOTIDE SEQUENCE [LARGE SCALE GENOMIC DNA]</scope>
    <source>
        <strain evidence="4">CGMCC 1.11022</strain>
    </source>
</reference>
<sequence>MSRKILRLIVVGAMLVAAATLGACRDTGKDGEGRLFEISGRLVVFNYRLARATFVVTLRPLQPMEEGQVAVASFQNPAGGEPLIVEQKIWPKLGKVSLESPALSCIVKDKPYAISISIKDANGAILQKIDTTLMSTQDQSVLPDRPLVIDQLYTPNPELAGHPDGKLPGAPKPDCSKAG</sequence>
<dbReference type="PROSITE" id="PS51257">
    <property type="entry name" value="PROKAR_LIPOPROTEIN"/>
    <property type="match status" value="1"/>
</dbReference>
<keyword evidence="4" id="KW-1185">Reference proteome</keyword>
<evidence type="ECO:0000256" key="2">
    <source>
        <dbReference type="SAM" id="SignalP"/>
    </source>
</evidence>
<evidence type="ECO:0000313" key="3">
    <source>
        <dbReference type="EMBL" id="SDJ07893.1"/>
    </source>
</evidence>
<evidence type="ECO:0008006" key="5">
    <source>
        <dbReference type="Google" id="ProtNLM"/>
    </source>
</evidence>
<dbReference type="RefSeq" id="WP_091592717.1">
    <property type="nucleotide sequence ID" value="NZ_FNEE01000004.1"/>
</dbReference>
<accession>A0A1G8QTF6</accession>
<organism evidence="3 4">
    <name type="scientific">Mesorhizobium muleiense</name>
    <dbReference type="NCBI Taxonomy" id="1004279"/>
    <lineage>
        <taxon>Bacteria</taxon>
        <taxon>Pseudomonadati</taxon>
        <taxon>Pseudomonadota</taxon>
        <taxon>Alphaproteobacteria</taxon>
        <taxon>Hyphomicrobiales</taxon>
        <taxon>Phyllobacteriaceae</taxon>
        <taxon>Mesorhizobium</taxon>
    </lineage>
</organism>
<name>A0A1G8QTF6_9HYPH</name>
<dbReference type="EMBL" id="FNEE01000004">
    <property type="protein sequence ID" value="SDJ07893.1"/>
    <property type="molecule type" value="Genomic_DNA"/>
</dbReference>
<protein>
    <recommendedName>
        <fullName evidence="5">Lipoprotein</fullName>
    </recommendedName>
</protein>
<keyword evidence="2" id="KW-0732">Signal</keyword>
<evidence type="ECO:0000313" key="4">
    <source>
        <dbReference type="Proteomes" id="UP000198894"/>
    </source>
</evidence>
<evidence type="ECO:0000256" key="1">
    <source>
        <dbReference type="SAM" id="MobiDB-lite"/>
    </source>
</evidence>
<feature type="region of interest" description="Disordered" evidence="1">
    <location>
        <begin position="156"/>
        <end position="179"/>
    </location>
</feature>
<dbReference type="Proteomes" id="UP000198894">
    <property type="component" value="Unassembled WGS sequence"/>
</dbReference>
<feature type="chain" id="PRO_5011563404" description="Lipoprotein" evidence="2">
    <location>
        <begin position="24"/>
        <end position="179"/>
    </location>
</feature>
<proteinExistence type="predicted"/>